<dbReference type="Proteomes" id="UP000325780">
    <property type="component" value="Unassembled WGS sequence"/>
</dbReference>
<dbReference type="EMBL" id="ML742036">
    <property type="protein sequence ID" value="KAE8153707.1"/>
    <property type="molecule type" value="Genomic_DNA"/>
</dbReference>
<accession>A0A5N6U4Y8</accession>
<sequence>MASGDELLPPLGVITSDRRGPVLTIVIFILMFCSLIVILAKTAAALYVKAVPLSVDLPLWVAEVLAIIRGILIQLAVNHGLGQHIDRLSAVQFEQYNQLTYTAWFLFILALALSKGSTCRLIYQISPRQRIRKSVMSLATVVVIWTVFAILAVAFQCRAPYWKYLPDRCAGNGASLYAIMLVSILTDLGLVFIAVQMVWNVQMALQTRLQICAAFASRLIVVIVCILEMVYLPTYLHSFDPTCAYSRYASFLHGRVLKVEICNEVVMYGSIVAACMPSLYRVLSSLKSGLTDLQVPEPLELETRPLNSPPAFQSRRKSVPDYWGREVATPASETKRASSSYAETAGILMAADDGRFVLGEESDCIESFASSPNTCSPRRAS</sequence>
<organism evidence="3 4">
    <name type="scientific">Aspergillus avenaceus</name>
    <dbReference type="NCBI Taxonomy" id="36643"/>
    <lineage>
        <taxon>Eukaryota</taxon>
        <taxon>Fungi</taxon>
        <taxon>Dikarya</taxon>
        <taxon>Ascomycota</taxon>
        <taxon>Pezizomycotina</taxon>
        <taxon>Eurotiomycetes</taxon>
        <taxon>Eurotiomycetidae</taxon>
        <taxon>Eurotiales</taxon>
        <taxon>Aspergillaceae</taxon>
        <taxon>Aspergillus</taxon>
        <taxon>Aspergillus subgen. Circumdati</taxon>
    </lineage>
</organism>
<feature type="transmembrane region" description="Helical" evidence="1">
    <location>
        <begin position="175"/>
        <end position="199"/>
    </location>
</feature>
<feature type="transmembrane region" description="Helical" evidence="1">
    <location>
        <begin position="135"/>
        <end position="155"/>
    </location>
</feature>
<feature type="transmembrane region" description="Helical" evidence="1">
    <location>
        <begin position="20"/>
        <end position="48"/>
    </location>
</feature>
<proteinExistence type="predicted"/>
<dbReference type="AlphaFoldDB" id="A0A5N6U4Y8"/>
<feature type="transmembrane region" description="Helical" evidence="1">
    <location>
        <begin position="60"/>
        <end position="81"/>
    </location>
</feature>
<dbReference type="OrthoDB" id="3918601at2759"/>
<evidence type="ECO:0000259" key="2">
    <source>
        <dbReference type="Pfam" id="PF20684"/>
    </source>
</evidence>
<keyword evidence="1" id="KW-0472">Membrane</keyword>
<name>A0A5N6U4Y8_ASPAV</name>
<keyword evidence="1" id="KW-0812">Transmembrane</keyword>
<keyword evidence="4" id="KW-1185">Reference proteome</keyword>
<dbReference type="PANTHER" id="PTHR38794:SF3">
    <property type="entry name" value="INTEGRAL MEMBRANE PROTEIN"/>
    <property type="match status" value="1"/>
</dbReference>
<gene>
    <name evidence="3" type="ORF">BDV25DRAFT_136646</name>
</gene>
<feature type="domain" description="Rhodopsin" evidence="2">
    <location>
        <begin position="58"/>
        <end position="284"/>
    </location>
</feature>
<evidence type="ECO:0000256" key="1">
    <source>
        <dbReference type="SAM" id="Phobius"/>
    </source>
</evidence>
<dbReference type="PANTHER" id="PTHR38794">
    <property type="entry name" value="INTEGRAL MEMBRANE PROTEIN"/>
    <property type="match status" value="1"/>
</dbReference>
<keyword evidence="1" id="KW-1133">Transmembrane helix</keyword>
<feature type="transmembrane region" description="Helical" evidence="1">
    <location>
        <begin position="211"/>
        <end position="232"/>
    </location>
</feature>
<protein>
    <recommendedName>
        <fullName evidence="2">Rhodopsin domain-containing protein</fullName>
    </recommendedName>
</protein>
<evidence type="ECO:0000313" key="3">
    <source>
        <dbReference type="EMBL" id="KAE8153707.1"/>
    </source>
</evidence>
<evidence type="ECO:0000313" key="4">
    <source>
        <dbReference type="Proteomes" id="UP000325780"/>
    </source>
</evidence>
<feature type="transmembrane region" description="Helical" evidence="1">
    <location>
        <begin position="101"/>
        <end position="123"/>
    </location>
</feature>
<reference evidence="3 4" key="1">
    <citation type="submission" date="2019-04" db="EMBL/GenBank/DDBJ databases">
        <title>Friends and foes A comparative genomics study of 23 Aspergillus species from section Flavi.</title>
        <authorList>
            <consortium name="DOE Joint Genome Institute"/>
            <person name="Kjaerbolling I."/>
            <person name="Vesth T."/>
            <person name="Frisvad J.C."/>
            <person name="Nybo J.L."/>
            <person name="Theobald S."/>
            <person name="Kildgaard S."/>
            <person name="Isbrandt T."/>
            <person name="Kuo A."/>
            <person name="Sato A."/>
            <person name="Lyhne E.K."/>
            <person name="Kogle M.E."/>
            <person name="Wiebenga A."/>
            <person name="Kun R.S."/>
            <person name="Lubbers R.J."/>
            <person name="Makela M.R."/>
            <person name="Barry K."/>
            <person name="Chovatia M."/>
            <person name="Clum A."/>
            <person name="Daum C."/>
            <person name="Haridas S."/>
            <person name="He G."/>
            <person name="LaButti K."/>
            <person name="Lipzen A."/>
            <person name="Mondo S."/>
            <person name="Riley R."/>
            <person name="Salamov A."/>
            <person name="Simmons B.A."/>
            <person name="Magnuson J.K."/>
            <person name="Henrissat B."/>
            <person name="Mortensen U.H."/>
            <person name="Larsen T.O."/>
            <person name="Devries R.P."/>
            <person name="Grigoriev I.V."/>
            <person name="Machida M."/>
            <person name="Baker S.E."/>
            <person name="Andersen M.R."/>
        </authorList>
    </citation>
    <scope>NUCLEOTIDE SEQUENCE [LARGE SCALE GENOMIC DNA]</scope>
    <source>
        <strain evidence="3 4">IBT 18842</strain>
    </source>
</reference>
<dbReference type="InterPro" id="IPR049326">
    <property type="entry name" value="Rhodopsin_dom_fungi"/>
</dbReference>
<dbReference type="Pfam" id="PF20684">
    <property type="entry name" value="Fung_rhodopsin"/>
    <property type="match status" value="1"/>
</dbReference>